<evidence type="ECO:0000256" key="11">
    <source>
        <dbReference type="SAM" id="Phobius"/>
    </source>
</evidence>
<evidence type="ECO:0000256" key="7">
    <source>
        <dbReference type="ARBA" id="ARBA00023136"/>
    </source>
</evidence>
<keyword evidence="10" id="KW-0175">Coiled coil</keyword>
<dbReference type="GO" id="GO:0005886">
    <property type="term" value="C:plasma membrane"/>
    <property type="evidence" value="ECO:0007669"/>
    <property type="project" value="UniProtKB-SubCell"/>
</dbReference>
<keyword evidence="6 11" id="KW-1133">Transmembrane helix</keyword>
<evidence type="ECO:0000256" key="1">
    <source>
        <dbReference type="ARBA" id="ARBA00004651"/>
    </source>
</evidence>
<comment type="caution">
    <text evidence="13">The sequence shown here is derived from an EMBL/GenBank/DDBJ whole genome shotgun (WGS) entry which is preliminary data.</text>
</comment>
<evidence type="ECO:0000256" key="10">
    <source>
        <dbReference type="SAM" id="Coils"/>
    </source>
</evidence>
<keyword evidence="8" id="KW-0143">Chaperone</keyword>
<dbReference type="InterPro" id="IPR001708">
    <property type="entry name" value="YidC/ALB3/OXA1/COX18"/>
</dbReference>
<evidence type="ECO:0000256" key="6">
    <source>
        <dbReference type="ARBA" id="ARBA00022989"/>
    </source>
</evidence>
<comment type="subcellular location">
    <subcellularLocation>
        <location evidence="1">Cell membrane</location>
        <topology evidence="1">Multi-pass membrane protein</topology>
    </subcellularLocation>
    <subcellularLocation>
        <location evidence="9">Membrane</location>
        <topology evidence="9">Multi-pass membrane protein</topology>
    </subcellularLocation>
</comment>
<dbReference type="InterPro" id="IPR028055">
    <property type="entry name" value="YidC/Oxa/ALB_C"/>
</dbReference>
<evidence type="ECO:0000256" key="2">
    <source>
        <dbReference type="ARBA" id="ARBA00022448"/>
    </source>
</evidence>
<dbReference type="PANTHER" id="PTHR12428">
    <property type="entry name" value="OXA1"/>
    <property type="match status" value="1"/>
</dbReference>
<evidence type="ECO:0000256" key="3">
    <source>
        <dbReference type="ARBA" id="ARBA00022475"/>
    </source>
</evidence>
<accession>A0A0G1SE20</accession>
<keyword evidence="3" id="KW-1003">Cell membrane</keyword>
<dbReference type="AlphaFoldDB" id="A0A0G1SE20"/>
<feature type="domain" description="Membrane insertase YidC/Oxa/ALB C-terminal" evidence="12">
    <location>
        <begin position="29"/>
        <end position="233"/>
    </location>
</feature>
<feature type="transmembrane region" description="Helical" evidence="11">
    <location>
        <begin position="198"/>
        <end position="220"/>
    </location>
</feature>
<dbReference type="InterPro" id="IPR047196">
    <property type="entry name" value="YidC_ALB_C"/>
</dbReference>
<dbReference type="PANTHER" id="PTHR12428:SF65">
    <property type="entry name" value="CYTOCHROME C OXIDASE ASSEMBLY PROTEIN COX18, MITOCHONDRIAL"/>
    <property type="match status" value="1"/>
</dbReference>
<sequence>MSLFHTILYQPLFNLLIGIYDLLPGWDIGFAIIVLTILIKLLLWPLSNTSLKSQKALQEIQPKIEALKEEYKDDKEKLAKAMMELYSKEKVNPFSSCLPLLIQLPILIALYRVFIAGLNTESLVNLYTFIPNPGEIRHIFLGIVDLTKPSIVLAVLSGAFQFVQTRMLMAKRVPTPVRKKTGARDEDMLASMNKSMMYFMPVMTVVIGVSLPAGLTLYWVTVNIISVLQQLIVFSKKKSVEPSIPAEQTPS</sequence>
<keyword evidence="5" id="KW-0653">Protein transport</keyword>
<keyword evidence="7 11" id="KW-0472">Membrane</keyword>
<dbReference type="CDD" id="cd20070">
    <property type="entry name" value="5TM_YidC_Alb3"/>
    <property type="match status" value="1"/>
</dbReference>
<keyword evidence="4 9" id="KW-0812">Transmembrane</keyword>
<dbReference type="EMBL" id="LCMG01000027">
    <property type="protein sequence ID" value="KKU31550.1"/>
    <property type="molecule type" value="Genomic_DNA"/>
</dbReference>
<feature type="transmembrane region" description="Helical" evidence="11">
    <location>
        <begin position="138"/>
        <end position="163"/>
    </location>
</feature>
<feature type="coiled-coil region" evidence="10">
    <location>
        <begin position="57"/>
        <end position="88"/>
    </location>
</feature>
<protein>
    <submittedName>
        <fullName evidence="13">Stage III sporulation protein J</fullName>
    </submittedName>
</protein>
<dbReference type="Pfam" id="PF02096">
    <property type="entry name" value="60KD_IMP"/>
    <property type="match status" value="1"/>
</dbReference>
<dbReference type="GO" id="GO:0051205">
    <property type="term" value="P:protein insertion into membrane"/>
    <property type="evidence" value="ECO:0007669"/>
    <property type="project" value="TreeGrafter"/>
</dbReference>
<comment type="similarity">
    <text evidence="9">Belongs to the OXA1/ALB3/YidC family.</text>
</comment>
<evidence type="ECO:0000313" key="13">
    <source>
        <dbReference type="EMBL" id="KKU31550.1"/>
    </source>
</evidence>
<keyword evidence="2" id="KW-0813">Transport</keyword>
<reference evidence="13 14" key="1">
    <citation type="journal article" date="2015" name="Nature">
        <title>rRNA introns, odd ribosomes, and small enigmatic genomes across a large radiation of phyla.</title>
        <authorList>
            <person name="Brown C.T."/>
            <person name="Hug L.A."/>
            <person name="Thomas B.C."/>
            <person name="Sharon I."/>
            <person name="Castelle C.J."/>
            <person name="Singh A."/>
            <person name="Wilkins M.J."/>
            <person name="Williams K.H."/>
            <person name="Banfield J.F."/>
        </authorList>
    </citation>
    <scope>NUCLEOTIDE SEQUENCE [LARGE SCALE GENOMIC DNA]</scope>
</reference>
<organism evidence="13 14">
    <name type="scientific">Candidatus Uhrbacteria bacterium GW2011_GWF2_46_218</name>
    <dbReference type="NCBI Taxonomy" id="1619001"/>
    <lineage>
        <taxon>Bacteria</taxon>
        <taxon>Candidatus Uhriibacteriota</taxon>
    </lineage>
</organism>
<dbReference type="Proteomes" id="UP000034705">
    <property type="component" value="Unassembled WGS sequence"/>
</dbReference>
<gene>
    <name evidence="13" type="ORF">UX45_C0027G0004</name>
</gene>
<dbReference type="NCBIfam" id="TIGR03592">
    <property type="entry name" value="yidC_oxa1_cterm"/>
    <property type="match status" value="1"/>
</dbReference>
<evidence type="ECO:0000256" key="4">
    <source>
        <dbReference type="ARBA" id="ARBA00022692"/>
    </source>
</evidence>
<feature type="transmembrane region" description="Helical" evidence="11">
    <location>
        <begin position="97"/>
        <end position="118"/>
    </location>
</feature>
<evidence type="ECO:0000256" key="9">
    <source>
        <dbReference type="RuleBase" id="RU003945"/>
    </source>
</evidence>
<evidence type="ECO:0000256" key="8">
    <source>
        <dbReference type="ARBA" id="ARBA00023186"/>
    </source>
</evidence>
<feature type="transmembrane region" description="Helical" evidence="11">
    <location>
        <begin position="28"/>
        <end position="46"/>
    </location>
</feature>
<evidence type="ECO:0000256" key="5">
    <source>
        <dbReference type="ARBA" id="ARBA00022927"/>
    </source>
</evidence>
<proteinExistence type="inferred from homology"/>
<evidence type="ECO:0000313" key="14">
    <source>
        <dbReference type="Proteomes" id="UP000034705"/>
    </source>
</evidence>
<name>A0A0G1SE20_9BACT</name>
<evidence type="ECO:0000259" key="12">
    <source>
        <dbReference type="Pfam" id="PF02096"/>
    </source>
</evidence>
<dbReference type="GO" id="GO:0015031">
    <property type="term" value="P:protein transport"/>
    <property type="evidence" value="ECO:0007669"/>
    <property type="project" value="UniProtKB-KW"/>
</dbReference>
<dbReference type="GO" id="GO:0032977">
    <property type="term" value="F:membrane insertase activity"/>
    <property type="evidence" value="ECO:0007669"/>
    <property type="project" value="InterPro"/>
</dbReference>